<dbReference type="PANTHER" id="PTHR43418">
    <property type="entry name" value="MULTIFUNCTIONAL TRYPTOPHAN BIOSYNTHESIS PROTEIN-RELATED"/>
    <property type="match status" value="1"/>
</dbReference>
<comment type="pathway">
    <text evidence="1 13">Pyrimidine metabolism; UMP biosynthesis via de novo pathway; (S)-dihydroorotate from bicarbonate: step 1/3.</text>
</comment>
<dbReference type="PROSITE" id="PS51273">
    <property type="entry name" value="GATASE_TYPE_1"/>
    <property type="match status" value="1"/>
</dbReference>
<dbReference type="EMBL" id="CP162601">
    <property type="protein sequence ID" value="XDK25727.1"/>
    <property type="molecule type" value="Genomic_DNA"/>
</dbReference>
<feature type="domain" description="Carbamoyl-phosphate synthase small subunit N-terminal" evidence="14">
    <location>
        <begin position="3"/>
        <end position="133"/>
    </location>
</feature>
<keyword evidence="6 13" id="KW-0028">Amino-acid biosynthesis</keyword>
<dbReference type="PRINTS" id="PR00099">
    <property type="entry name" value="CPSGATASE"/>
</dbReference>
<feature type="active site" evidence="13">
    <location>
        <position position="355"/>
    </location>
</feature>
<gene>
    <name evidence="13 15" type="primary">carA</name>
    <name evidence="15" type="ORF">AB0763_03515</name>
</gene>
<dbReference type="InterPro" id="IPR035686">
    <property type="entry name" value="CPSase_GATase1"/>
</dbReference>
<feature type="binding site" evidence="13">
    <location>
        <position position="270"/>
    </location>
    <ligand>
        <name>L-glutamine</name>
        <dbReference type="ChEBI" id="CHEBI:58359"/>
    </ligand>
</feature>
<protein>
    <recommendedName>
        <fullName evidence="13">Carbamoyl phosphate synthase small chain</fullName>
        <ecNumber evidence="13">6.3.5.5</ecNumber>
    </recommendedName>
    <alternativeName>
        <fullName evidence="13">Carbamoyl phosphate synthetase glutamine chain</fullName>
    </alternativeName>
</protein>
<evidence type="ECO:0000256" key="7">
    <source>
        <dbReference type="ARBA" id="ARBA00022741"/>
    </source>
</evidence>
<name>A0AB39HG98_9VIBR</name>
<keyword evidence="9 13" id="KW-0315">Glutamine amidotransferase</keyword>
<dbReference type="GO" id="GO:0005524">
    <property type="term" value="F:ATP binding"/>
    <property type="evidence" value="ECO:0007669"/>
    <property type="project" value="UniProtKB-UniRule"/>
</dbReference>
<feature type="binding site" evidence="13">
    <location>
        <position position="313"/>
    </location>
    <ligand>
        <name>L-glutamine</name>
        <dbReference type="ChEBI" id="CHEBI:58359"/>
    </ligand>
</feature>
<feature type="binding site" evidence="13">
    <location>
        <position position="243"/>
    </location>
    <ligand>
        <name>L-glutamine</name>
        <dbReference type="ChEBI" id="CHEBI:58359"/>
    </ligand>
</feature>
<feature type="binding site" evidence="13">
    <location>
        <position position="311"/>
    </location>
    <ligand>
        <name>L-glutamine</name>
        <dbReference type="ChEBI" id="CHEBI:58359"/>
    </ligand>
</feature>
<feature type="binding site" evidence="13">
    <location>
        <position position="241"/>
    </location>
    <ligand>
        <name>L-glutamine</name>
        <dbReference type="ChEBI" id="CHEBI:58359"/>
    </ligand>
</feature>
<comment type="function">
    <text evidence="13">Small subunit of the glutamine-dependent carbamoyl phosphate synthetase (CPSase). CPSase catalyzes the formation of carbamoyl phosphate from the ammonia moiety of glutamine, carbonate, and phosphate donated by ATP, constituting the first step of 2 biosynthetic pathways, one leading to arginine and/or urea and the other to pyrimidine nucleotides. The small subunit (glutamine amidotransferase) binds and cleaves glutamine to supply the large subunit with the substrate ammonia.</text>
</comment>
<evidence type="ECO:0000256" key="10">
    <source>
        <dbReference type="ARBA" id="ARBA00022975"/>
    </source>
</evidence>
<dbReference type="GO" id="GO:0006526">
    <property type="term" value="P:L-arginine biosynthetic process"/>
    <property type="evidence" value="ECO:0007669"/>
    <property type="project" value="UniProtKB-UniRule"/>
</dbReference>
<feature type="binding site" evidence="13">
    <location>
        <position position="314"/>
    </location>
    <ligand>
        <name>L-glutamine</name>
        <dbReference type="ChEBI" id="CHEBI:58359"/>
    </ligand>
</feature>
<dbReference type="SUPFAM" id="SSF52021">
    <property type="entry name" value="Carbamoyl phosphate synthetase, small subunit N-terminal domain"/>
    <property type="match status" value="1"/>
</dbReference>
<evidence type="ECO:0000256" key="3">
    <source>
        <dbReference type="ARBA" id="ARBA00007800"/>
    </source>
</evidence>
<feature type="region of interest" description="CPSase" evidence="13">
    <location>
        <begin position="1"/>
        <end position="192"/>
    </location>
</feature>
<dbReference type="PRINTS" id="PR00096">
    <property type="entry name" value="GATASE"/>
</dbReference>
<evidence type="ECO:0000256" key="5">
    <source>
        <dbReference type="ARBA" id="ARBA00022598"/>
    </source>
</evidence>
<evidence type="ECO:0000313" key="15">
    <source>
        <dbReference type="EMBL" id="XDK25727.1"/>
    </source>
</evidence>
<evidence type="ECO:0000256" key="9">
    <source>
        <dbReference type="ARBA" id="ARBA00022962"/>
    </source>
</evidence>
<evidence type="ECO:0000256" key="4">
    <source>
        <dbReference type="ARBA" id="ARBA00022571"/>
    </source>
</evidence>
<dbReference type="Pfam" id="PF00117">
    <property type="entry name" value="GATase"/>
    <property type="match status" value="1"/>
</dbReference>
<evidence type="ECO:0000256" key="12">
    <source>
        <dbReference type="ARBA" id="ARBA00049285"/>
    </source>
</evidence>
<dbReference type="SMART" id="SM01097">
    <property type="entry name" value="CPSase_sm_chain"/>
    <property type="match status" value="1"/>
</dbReference>
<dbReference type="NCBIfam" id="NF009475">
    <property type="entry name" value="PRK12838.1"/>
    <property type="match status" value="1"/>
</dbReference>
<dbReference type="InterPro" id="IPR029062">
    <property type="entry name" value="Class_I_gatase-like"/>
</dbReference>
<dbReference type="InterPro" id="IPR017926">
    <property type="entry name" value="GATASE"/>
</dbReference>
<evidence type="ECO:0000256" key="11">
    <source>
        <dbReference type="ARBA" id="ARBA00048816"/>
    </source>
</evidence>
<dbReference type="GO" id="GO:0006541">
    <property type="term" value="P:glutamine metabolic process"/>
    <property type="evidence" value="ECO:0007669"/>
    <property type="project" value="InterPro"/>
</dbReference>
<dbReference type="Gene3D" id="3.50.30.20">
    <property type="entry name" value="Carbamoyl-phosphate synthase small subunit, N-terminal domain"/>
    <property type="match status" value="1"/>
</dbReference>
<dbReference type="GO" id="GO:0004088">
    <property type="term" value="F:carbamoyl-phosphate synthase (glutamine-hydrolyzing) activity"/>
    <property type="evidence" value="ECO:0007669"/>
    <property type="project" value="UniProtKB-UniRule"/>
</dbReference>
<keyword evidence="10 13" id="KW-0665">Pyrimidine biosynthesis</keyword>
<accession>A0AB39HG98</accession>
<feature type="active site" description="Nucleophile" evidence="13">
    <location>
        <position position="269"/>
    </location>
</feature>
<feature type="active site" evidence="13">
    <location>
        <position position="353"/>
    </location>
</feature>
<dbReference type="FunFam" id="3.50.30.20:FF:000001">
    <property type="entry name" value="Carbamoyl-phosphate synthase small chain"/>
    <property type="match status" value="1"/>
</dbReference>
<keyword evidence="5 13" id="KW-0436">Ligase</keyword>
<feature type="binding site" evidence="13">
    <location>
        <position position="47"/>
    </location>
    <ligand>
        <name>L-glutamine</name>
        <dbReference type="ChEBI" id="CHEBI:58359"/>
    </ligand>
</feature>
<proteinExistence type="inferred from homology"/>
<dbReference type="AlphaFoldDB" id="A0AB39HG98"/>
<dbReference type="CDD" id="cd01744">
    <property type="entry name" value="GATase1_CPSase"/>
    <property type="match status" value="1"/>
</dbReference>
<evidence type="ECO:0000256" key="1">
    <source>
        <dbReference type="ARBA" id="ARBA00004812"/>
    </source>
</evidence>
<dbReference type="HAMAP" id="MF_01209">
    <property type="entry name" value="CPSase_S_chain"/>
    <property type="match status" value="1"/>
</dbReference>
<comment type="catalytic activity">
    <reaction evidence="12 13">
        <text>L-glutamine + H2O = L-glutamate + NH4(+)</text>
        <dbReference type="Rhea" id="RHEA:15889"/>
        <dbReference type="ChEBI" id="CHEBI:15377"/>
        <dbReference type="ChEBI" id="CHEBI:28938"/>
        <dbReference type="ChEBI" id="CHEBI:29985"/>
        <dbReference type="ChEBI" id="CHEBI:58359"/>
    </reaction>
</comment>
<dbReference type="FunFam" id="3.40.50.880:FF:000011">
    <property type="entry name" value="Carbamoyl-phosphate synthase small chain"/>
    <property type="match status" value="1"/>
</dbReference>
<sequence length="379" mass="40726">MSKSALLVLEDGTVFHGVSIGAEGTSVGEVVFNTSMTGYQEILTDPSYSQQIVTLTYPHIGNTGTNSEDEESSAIHAQGLIIRDLPLIASNFRSQQTLSDYLISQNIVGIADIDTRKLTRVLREKGAQNGCIIAGDNLDVEKALAEAKAFPGLKGMDLAKVVSTKESYSWTQGSWTLTGGLPADKSAEELPYHVVAYDFGAKRNILRMLVDRGCRLTVVPAETSAEDVLALNPDGVFLSNGPGDPEPCTYAIEATKVFLDKGLPVFGICLGHQILALASGAKTVKMKFGHHGANHPVKDLERDVVMITSQNHGFAADEATLPANLKATHKSLFDGSLQGIHRTDKPAFSFQGHPEASPGPHDAAPLFDHFIELIQQHRA</sequence>
<evidence type="ECO:0000256" key="2">
    <source>
        <dbReference type="ARBA" id="ARBA00005077"/>
    </source>
</evidence>
<reference evidence="15" key="1">
    <citation type="submission" date="2024-07" db="EMBL/GenBank/DDBJ databases">
        <title>Genome Analysis of a Potential Novel Vibrio Species Secreting pH- and Thermo-stable Alginate Lyase and its Application in Producing Alginate Oligosaccharides.</title>
        <authorList>
            <person name="Huang H."/>
            <person name="Bao K."/>
        </authorList>
    </citation>
    <scope>NUCLEOTIDE SEQUENCE</scope>
    <source>
        <strain evidence="15">HB236076</strain>
    </source>
</reference>
<comment type="similarity">
    <text evidence="3 13">Belongs to the CarA family.</text>
</comment>
<keyword evidence="4 13" id="KW-0055">Arginine biosynthesis</keyword>
<evidence type="ECO:0000259" key="14">
    <source>
        <dbReference type="SMART" id="SM01097"/>
    </source>
</evidence>
<dbReference type="KEGG" id="vih:AB0763_03515"/>
<dbReference type="Pfam" id="PF00988">
    <property type="entry name" value="CPSase_sm_chain"/>
    <property type="match status" value="1"/>
</dbReference>
<dbReference type="PANTHER" id="PTHR43418:SF7">
    <property type="entry name" value="CARBAMOYL-PHOSPHATE SYNTHASE SMALL CHAIN"/>
    <property type="match status" value="1"/>
</dbReference>
<comment type="pathway">
    <text evidence="2 13">Amino-acid biosynthesis; L-arginine biosynthesis; carbamoyl phosphate from bicarbonate: step 1/1.</text>
</comment>
<dbReference type="EC" id="6.3.5.5" evidence="13"/>
<dbReference type="PRINTS" id="PR00097">
    <property type="entry name" value="ANTSNTHASEII"/>
</dbReference>
<dbReference type="NCBIfam" id="TIGR01368">
    <property type="entry name" value="CPSaseIIsmall"/>
    <property type="match status" value="1"/>
</dbReference>
<dbReference type="InterPro" id="IPR002474">
    <property type="entry name" value="CarbamoylP_synth_ssu_N"/>
</dbReference>
<dbReference type="Gene3D" id="3.40.50.880">
    <property type="match status" value="1"/>
</dbReference>
<dbReference type="RefSeq" id="WP_306101168.1">
    <property type="nucleotide sequence ID" value="NZ_CP162601.1"/>
</dbReference>
<feature type="binding site" evidence="13">
    <location>
        <position position="273"/>
    </location>
    <ligand>
        <name>L-glutamine</name>
        <dbReference type="ChEBI" id="CHEBI:58359"/>
    </ligand>
</feature>
<comment type="subunit">
    <text evidence="13">Composed of two chains; the small (or glutamine) chain promotes the hydrolysis of glutamine to ammonia, which is used by the large (or ammonia) chain to synthesize carbamoyl phosphate. Tetramer of heterodimers (alpha,beta)4.</text>
</comment>
<dbReference type="GO" id="GO:0044205">
    <property type="term" value="P:'de novo' UMP biosynthetic process"/>
    <property type="evidence" value="ECO:0007669"/>
    <property type="project" value="UniProtKB-UniRule"/>
</dbReference>
<dbReference type="SUPFAM" id="SSF52317">
    <property type="entry name" value="Class I glutamine amidotransferase-like"/>
    <property type="match status" value="1"/>
</dbReference>
<dbReference type="InterPro" id="IPR006274">
    <property type="entry name" value="CarbamoylP_synth_ssu"/>
</dbReference>
<organism evidence="15">
    <name type="scientific">Vibrio sp. HB236076</name>
    <dbReference type="NCBI Taxonomy" id="3232307"/>
    <lineage>
        <taxon>Bacteria</taxon>
        <taxon>Pseudomonadati</taxon>
        <taxon>Pseudomonadota</taxon>
        <taxon>Gammaproteobacteria</taxon>
        <taxon>Vibrionales</taxon>
        <taxon>Vibrionaceae</taxon>
        <taxon>Vibrio</taxon>
    </lineage>
</organism>
<evidence type="ECO:0000256" key="6">
    <source>
        <dbReference type="ARBA" id="ARBA00022605"/>
    </source>
</evidence>
<dbReference type="GO" id="GO:0006207">
    <property type="term" value="P:'de novo' pyrimidine nucleobase biosynthetic process"/>
    <property type="evidence" value="ECO:0007669"/>
    <property type="project" value="InterPro"/>
</dbReference>
<comment type="catalytic activity">
    <reaction evidence="11 13">
        <text>hydrogencarbonate + L-glutamine + 2 ATP + H2O = carbamoyl phosphate + L-glutamate + 2 ADP + phosphate + 2 H(+)</text>
        <dbReference type="Rhea" id="RHEA:18633"/>
        <dbReference type="ChEBI" id="CHEBI:15377"/>
        <dbReference type="ChEBI" id="CHEBI:15378"/>
        <dbReference type="ChEBI" id="CHEBI:17544"/>
        <dbReference type="ChEBI" id="CHEBI:29985"/>
        <dbReference type="ChEBI" id="CHEBI:30616"/>
        <dbReference type="ChEBI" id="CHEBI:43474"/>
        <dbReference type="ChEBI" id="CHEBI:58228"/>
        <dbReference type="ChEBI" id="CHEBI:58359"/>
        <dbReference type="ChEBI" id="CHEBI:456216"/>
        <dbReference type="EC" id="6.3.5.5"/>
    </reaction>
</comment>
<keyword evidence="8 13" id="KW-0067">ATP-binding</keyword>
<evidence type="ECO:0000256" key="13">
    <source>
        <dbReference type="HAMAP-Rule" id="MF_01209"/>
    </source>
</evidence>
<dbReference type="InterPro" id="IPR050472">
    <property type="entry name" value="Anth_synth/Amidotransfase"/>
</dbReference>
<evidence type="ECO:0000256" key="8">
    <source>
        <dbReference type="ARBA" id="ARBA00022840"/>
    </source>
</evidence>
<dbReference type="InterPro" id="IPR036480">
    <property type="entry name" value="CarbP_synth_ssu_N_sf"/>
</dbReference>
<keyword evidence="7 13" id="KW-0547">Nucleotide-binding</keyword>